<evidence type="ECO:0000256" key="1">
    <source>
        <dbReference type="ARBA" id="ARBA00023125"/>
    </source>
</evidence>
<dbReference type="NCBIfam" id="TIGR02607">
    <property type="entry name" value="antidote_HigA"/>
    <property type="match status" value="1"/>
</dbReference>
<gene>
    <name evidence="3" type="ORF">ACFPP7_16910</name>
</gene>
<name>A0ABW0QED9_9BURK</name>
<dbReference type="RefSeq" id="WP_084389685.1">
    <property type="nucleotide sequence ID" value="NZ_JBHSMX010000048.1"/>
</dbReference>
<evidence type="ECO:0000259" key="2">
    <source>
        <dbReference type="PROSITE" id="PS50943"/>
    </source>
</evidence>
<dbReference type="InterPro" id="IPR010982">
    <property type="entry name" value="Lambda_DNA-bd_dom_sf"/>
</dbReference>
<feature type="domain" description="HTH cro/C1-type" evidence="2">
    <location>
        <begin position="22"/>
        <end position="66"/>
    </location>
</feature>
<proteinExistence type="predicted"/>
<keyword evidence="1" id="KW-0238">DNA-binding</keyword>
<dbReference type="SMART" id="SM00530">
    <property type="entry name" value="HTH_XRE"/>
    <property type="match status" value="1"/>
</dbReference>
<dbReference type="InterPro" id="IPR013430">
    <property type="entry name" value="Toxin_antidote_HigA"/>
</dbReference>
<organism evidence="3 4">
    <name type="scientific">Polaromonas jejuensis</name>
    <dbReference type="NCBI Taxonomy" id="457502"/>
    <lineage>
        <taxon>Bacteria</taxon>
        <taxon>Pseudomonadati</taxon>
        <taxon>Pseudomonadota</taxon>
        <taxon>Betaproteobacteria</taxon>
        <taxon>Burkholderiales</taxon>
        <taxon>Comamonadaceae</taxon>
        <taxon>Polaromonas</taxon>
    </lineage>
</organism>
<dbReference type="EMBL" id="JBHSMX010000048">
    <property type="protein sequence ID" value="MFC5522574.1"/>
    <property type="molecule type" value="Genomic_DNA"/>
</dbReference>
<accession>A0ABW0QED9</accession>
<evidence type="ECO:0000313" key="3">
    <source>
        <dbReference type="EMBL" id="MFC5522574.1"/>
    </source>
</evidence>
<dbReference type="PANTHER" id="PTHR36924:SF1">
    <property type="entry name" value="ANTITOXIN HIGA-1"/>
    <property type="match status" value="1"/>
</dbReference>
<dbReference type="InterPro" id="IPR001387">
    <property type="entry name" value="Cro/C1-type_HTH"/>
</dbReference>
<dbReference type="CDD" id="cd00093">
    <property type="entry name" value="HTH_XRE"/>
    <property type="match status" value="1"/>
</dbReference>
<evidence type="ECO:0000313" key="4">
    <source>
        <dbReference type="Proteomes" id="UP001596084"/>
    </source>
</evidence>
<dbReference type="Pfam" id="PF01381">
    <property type="entry name" value="HTH_3"/>
    <property type="match status" value="1"/>
</dbReference>
<dbReference type="Proteomes" id="UP001596084">
    <property type="component" value="Unassembled WGS sequence"/>
</dbReference>
<dbReference type="PANTHER" id="PTHR36924">
    <property type="entry name" value="ANTITOXIN HIGA-1"/>
    <property type="match status" value="1"/>
</dbReference>
<sequence length="84" mass="9415">MTRMHNPPHPGEVLKEYLGDRTVTETAVRLGVTRVTLSRIVSSTSGVSVDMAYRLGDVFGTSPELWAGMQLQYDLHQAGTRRRR</sequence>
<keyword evidence="4" id="KW-1185">Reference proteome</keyword>
<reference evidence="4" key="1">
    <citation type="journal article" date="2019" name="Int. J. Syst. Evol. Microbiol.">
        <title>The Global Catalogue of Microorganisms (GCM) 10K type strain sequencing project: providing services to taxonomists for standard genome sequencing and annotation.</title>
        <authorList>
            <consortium name="The Broad Institute Genomics Platform"/>
            <consortium name="The Broad Institute Genome Sequencing Center for Infectious Disease"/>
            <person name="Wu L."/>
            <person name="Ma J."/>
        </authorList>
    </citation>
    <scope>NUCLEOTIDE SEQUENCE [LARGE SCALE GENOMIC DNA]</scope>
    <source>
        <strain evidence="4">CGMCC 4.7277</strain>
    </source>
</reference>
<dbReference type="SUPFAM" id="SSF47413">
    <property type="entry name" value="lambda repressor-like DNA-binding domains"/>
    <property type="match status" value="1"/>
</dbReference>
<dbReference type="Gene3D" id="1.10.260.40">
    <property type="entry name" value="lambda repressor-like DNA-binding domains"/>
    <property type="match status" value="1"/>
</dbReference>
<dbReference type="PROSITE" id="PS50943">
    <property type="entry name" value="HTH_CROC1"/>
    <property type="match status" value="1"/>
</dbReference>
<protein>
    <submittedName>
        <fullName evidence="3">HigA family addiction module antitoxin</fullName>
    </submittedName>
</protein>
<comment type="caution">
    <text evidence="3">The sequence shown here is derived from an EMBL/GenBank/DDBJ whole genome shotgun (WGS) entry which is preliminary data.</text>
</comment>